<gene>
    <name evidence="2" type="ORF">PLANPX_2054</name>
</gene>
<dbReference type="KEGG" id="lpav:PLANPX_2054"/>
<name>A0A5K7X992_9BACT</name>
<evidence type="ECO:0008006" key="4">
    <source>
        <dbReference type="Google" id="ProtNLM"/>
    </source>
</evidence>
<evidence type="ECO:0000256" key="1">
    <source>
        <dbReference type="SAM" id="MobiDB-lite"/>
    </source>
</evidence>
<organism evidence="2 3">
    <name type="scientific">Lacipirellula parvula</name>
    <dbReference type="NCBI Taxonomy" id="2650471"/>
    <lineage>
        <taxon>Bacteria</taxon>
        <taxon>Pseudomonadati</taxon>
        <taxon>Planctomycetota</taxon>
        <taxon>Planctomycetia</taxon>
        <taxon>Pirellulales</taxon>
        <taxon>Lacipirellulaceae</taxon>
        <taxon>Lacipirellula</taxon>
    </lineage>
</organism>
<protein>
    <recommendedName>
        <fullName evidence="4">Methyl-accepting chemotaxis protein</fullName>
    </recommendedName>
</protein>
<feature type="region of interest" description="Disordered" evidence="1">
    <location>
        <begin position="40"/>
        <end position="79"/>
    </location>
</feature>
<keyword evidence="3" id="KW-1185">Reference proteome</keyword>
<accession>A0A5K7X992</accession>
<evidence type="ECO:0000313" key="3">
    <source>
        <dbReference type="Proteomes" id="UP000326837"/>
    </source>
</evidence>
<reference evidence="3" key="1">
    <citation type="submission" date="2019-10" db="EMBL/GenBank/DDBJ databases">
        <title>Lacipirellula parvula gen. nov., sp. nov., representing a lineage of planctomycetes widespread in freshwater anoxic habitats, and description of the family Lacipirellulaceae.</title>
        <authorList>
            <person name="Dedysh S.N."/>
            <person name="Kulichevskaya I.S."/>
            <person name="Beletsky A.V."/>
            <person name="Rakitin A.L."/>
            <person name="Mardanov A.V."/>
            <person name="Ivanova A.A."/>
            <person name="Saltykova V.X."/>
            <person name="Rijpstra W.I.C."/>
            <person name="Sinninghe Damste J.S."/>
            <person name="Ravin N.V."/>
        </authorList>
    </citation>
    <scope>NUCLEOTIDE SEQUENCE [LARGE SCALE GENOMIC DNA]</scope>
    <source>
        <strain evidence="3">PX69</strain>
    </source>
</reference>
<sequence>MDQVTQSNASQTEEMSGTAVALSGQAEQLQMVVAQFNLNREAKQSPKKTGYTAPKATAPSYSTPSKPAKRTAAKPASRRVEELELVGAGAGHDGFEEF</sequence>
<feature type="compositionally biased region" description="Polar residues" evidence="1">
    <location>
        <begin position="1"/>
        <end position="15"/>
    </location>
</feature>
<dbReference type="RefSeq" id="WP_198421863.1">
    <property type="nucleotide sequence ID" value="NZ_AP021861.1"/>
</dbReference>
<dbReference type="AlphaFoldDB" id="A0A5K7X992"/>
<evidence type="ECO:0000313" key="2">
    <source>
        <dbReference type="EMBL" id="BBO32442.1"/>
    </source>
</evidence>
<dbReference type="Proteomes" id="UP000326837">
    <property type="component" value="Chromosome"/>
</dbReference>
<dbReference type="EMBL" id="AP021861">
    <property type="protein sequence ID" value="BBO32442.1"/>
    <property type="molecule type" value="Genomic_DNA"/>
</dbReference>
<feature type="region of interest" description="Disordered" evidence="1">
    <location>
        <begin position="1"/>
        <end position="20"/>
    </location>
</feature>
<proteinExistence type="predicted"/>